<evidence type="ECO:0000256" key="11">
    <source>
        <dbReference type="PROSITE-ProRule" id="PRU01360"/>
    </source>
</evidence>
<feature type="domain" description="TonB-dependent receptor plug" evidence="16">
    <location>
        <begin position="153"/>
        <end position="260"/>
    </location>
</feature>
<proteinExistence type="inferred from homology"/>
<dbReference type="RefSeq" id="WP_082769311.1">
    <property type="nucleotide sequence ID" value="NZ_LUUF01000066.1"/>
</dbReference>
<dbReference type="InterPro" id="IPR036942">
    <property type="entry name" value="Beta-barrel_TonB_sf"/>
</dbReference>
<evidence type="ECO:0000256" key="6">
    <source>
        <dbReference type="ARBA" id="ARBA00023004"/>
    </source>
</evidence>
<keyword evidence="9 11" id="KW-0472">Membrane</keyword>
<sequence length="971" mass="106442">MKYILSDLSLNSRVRQEVPSVISLRRQLSLGIATVLAISSMVSIDVQAASKKAAKPKTPSAKLSNEDDSELTRLREHLLAIEQKNEQLQKENALLKQGATAALPPTTEGATTTADSTPPTETDTVVAKQDADEPTELGEVVLRARRISKLEKLKDTPKSVSIVAGEELEKQNTVDFREIITRVGNVRQTYTNPQAGSLMIRGVGWATGVGQLDPSVGMTVDGVSYGTTAIGATVNFIDIDSFDVTRGPQGTQGGKNSSIGQINVNTRAPGFTPDASASLTFGERNTIRTQAAVGGPIWDGLLAWRGTFYRDQAEGQEVNVNDRNFSYTNTDRTYGRLQFLLTPSEDVTAKVSLEYTPVGHETSNNYLNFFRATPDFYDSVNATGNPVAVNQALEPTGRLGRRWFAQEKNYTVNGDFLGNKINRLNQNTNNYGTKGGTFNLSWKAFNHTLTSITAYKDFFFDSGGGPISVFDIDRSPSTGHVEYQQFSQELKLSSQTGGFVDYQTGLYLFKNEIPERWTTARYGSDAGAYYANVNQYNRLDANGNGRYLMLNSIDRLFTKTKDDIRNTSVAGYGNLDFHFTDALTVNTGVRLTNENRNTTSERLIEDQGFGAELNPASSNNVALGGFNSNASGVLTTNSAEQLALANSVAQKYFNAANYAALTDAQKQQVADAKAVRNARIGGLFQATEAEAYQKVLPTATFSPSYKINDNHTVYFTYQHGEKAGISQIVGATANGGKSALAKEEITNSYEVGFKSSFLDKTLFVAADVYLTDIDNYLQPMYFEDKAQTILNNDGKIAYTSGLGNVPAVQSKGVELDVTYSGIDYTTLRFAGAYNDARYVDFKFLANPLELGGNSTPYYDASGKTLPGTAKFSFNLNADYVRPIFDKLNFHTNVNYRFTTSYNNDPSLSRYSVVDAFGITDFAIGVGRRDKLFDASVIVKNLFDTDYSFNSNWNTYVPSLPRWVGVMVSTKL</sequence>
<comment type="subcellular location">
    <subcellularLocation>
        <location evidence="1 11">Cell outer membrane</location>
        <topology evidence="1 11">Multi-pass membrane protein</topology>
    </subcellularLocation>
</comment>
<evidence type="ECO:0000256" key="14">
    <source>
        <dbReference type="SAM" id="MobiDB-lite"/>
    </source>
</evidence>
<comment type="caution">
    <text evidence="17">The sequence shown here is derived from an EMBL/GenBank/DDBJ whole genome shotgun (WGS) entry which is preliminary data.</text>
</comment>
<dbReference type="InterPro" id="IPR039426">
    <property type="entry name" value="TonB-dep_rcpt-like"/>
</dbReference>
<keyword evidence="3 11" id="KW-1134">Transmembrane beta strand</keyword>
<feature type="compositionally biased region" description="Low complexity" evidence="14">
    <location>
        <begin position="101"/>
        <end position="124"/>
    </location>
</feature>
<dbReference type="PANTHER" id="PTHR32552">
    <property type="entry name" value="FERRICHROME IRON RECEPTOR-RELATED"/>
    <property type="match status" value="1"/>
</dbReference>
<keyword evidence="10 11" id="KW-0998">Cell outer membrane</keyword>
<feature type="domain" description="TonB-dependent receptor-like beta-barrel" evidence="15">
    <location>
        <begin position="401"/>
        <end position="917"/>
    </location>
</feature>
<keyword evidence="7" id="KW-0406">Ion transport</keyword>
<protein>
    <submittedName>
        <fullName evidence="17">Outer membrane receptor protein involved in Fe transport</fullName>
    </submittedName>
</protein>
<feature type="region of interest" description="Disordered" evidence="14">
    <location>
        <begin position="101"/>
        <end position="132"/>
    </location>
</feature>
<dbReference type="InterPro" id="IPR000531">
    <property type="entry name" value="Beta-barrel_TonB"/>
</dbReference>
<keyword evidence="2 11" id="KW-0813">Transport</keyword>
<accession>A0ABY2CH26</accession>
<dbReference type="InterPro" id="IPR012910">
    <property type="entry name" value="Plug_dom"/>
</dbReference>
<evidence type="ECO:0000259" key="16">
    <source>
        <dbReference type="Pfam" id="PF07715"/>
    </source>
</evidence>
<evidence type="ECO:0000313" key="18">
    <source>
        <dbReference type="Proteomes" id="UP000295649"/>
    </source>
</evidence>
<gene>
    <name evidence="17" type="ORF">EDE11_13223</name>
</gene>
<feature type="region of interest" description="Disordered" evidence="14">
    <location>
        <begin position="50"/>
        <end position="69"/>
    </location>
</feature>
<keyword evidence="18" id="KW-1185">Reference proteome</keyword>
<feature type="coiled-coil region" evidence="13">
    <location>
        <begin position="71"/>
        <end position="98"/>
    </location>
</feature>
<evidence type="ECO:0000256" key="3">
    <source>
        <dbReference type="ARBA" id="ARBA00022452"/>
    </source>
</evidence>
<dbReference type="Gene3D" id="2.40.170.20">
    <property type="entry name" value="TonB-dependent receptor, beta-barrel domain"/>
    <property type="match status" value="1"/>
</dbReference>
<dbReference type="PANTHER" id="PTHR32552:SF81">
    <property type="entry name" value="TONB-DEPENDENT OUTER MEMBRANE RECEPTOR"/>
    <property type="match status" value="1"/>
</dbReference>
<evidence type="ECO:0000256" key="1">
    <source>
        <dbReference type="ARBA" id="ARBA00004571"/>
    </source>
</evidence>
<feature type="compositionally biased region" description="Polar residues" evidence="14">
    <location>
        <begin position="254"/>
        <end position="266"/>
    </location>
</feature>
<keyword evidence="8 12" id="KW-0798">TonB box</keyword>
<keyword evidence="17" id="KW-0675">Receptor</keyword>
<reference evidence="17 18" key="1">
    <citation type="submission" date="2019-03" db="EMBL/GenBank/DDBJ databases">
        <title>Systems level insights into methane cycling in arid and semi-arid ecosystems.</title>
        <authorList>
            <person name="Kalyuzhnaya M."/>
        </authorList>
    </citation>
    <scope>NUCLEOTIDE SEQUENCE [LARGE SCALE GENOMIC DNA]</scope>
    <source>
        <strain evidence="17 18">S-1</strain>
    </source>
</reference>
<dbReference type="Pfam" id="PF07715">
    <property type="entry name" value="Plug"/>
    <property type="match status" value="1"/>
</dbReference>
<evidence type="ECO:0000256" key="10">
    <source>
        <dbReference type="ARBA" id="ARBA00023237"/>
    </source>
</evidence>
<evidence type="ECO:0000256" key="9">
    <source>
        <dbReference type="ARBA" id="ARBA00023136"/>
    </source>
</evidence>
<dbReference type="Pfam" id="PF00593">
    <property type="entry name" value="TonB_dep_Rec_b-barrel"/>
    <property type="match status" value="1"/>
</dbReference>
<evidence type="ECO:0000256" key="2">
    <source>
        <dbReference type="ARBA" id="ARBA00022448"/>
    </source>
</evidence>
<name>A0ABY2CH26_METMH</name>
<evidence type="ECO:0000256" key="12">
    <source>
        <dbReference type="RuleBase" id="RU003357"/>
    </source>
</evidence>
<comment type="similarity">
    <text evidence="11 12">Belongs to the TonB-dependent receptor family.</text>
</comment>
<dbReference type="Proteomes" id="UP000295649">
    <property type="component" value="Unassembled WGS sequence"/>
</dbReference>
<organism evidence="17 18">
    <name type="scientific">Methylomonas methanica</name>
    <dbReference type="NCBI Taxonomy" id="421"/>
    <lineage>
        <taxon>Bacteria</taxon>
        <taxon>Pseudomonadati</taxon>
        <taxon>Pseudomonadota</taxon>
        <taxon>Gammaproteobacteria</taxon>
        <taxon>Methylococcales</taxon>
        <taxon>Methylococcaceae</taxon>
        <taxon>Methylomonas</taxon>
    </lineage>
</organism>
<feature type="compositionally biased region" description="Low complexity" evidence="14">
    <location>
        <begin position="50"/>
        <end position="62"/>
    </location>
</feature>
<evidence type="ECO:0000256" key="8">
    <source>
        <dbReference type="ARBA" id="ARBA00023077"/>
    </source>
</evidence>
<dbReference type="EMBL" id="SMCN01000032">
    <property type="protein sequence ID" value="TCV76866.1"/>
    <property type="molecule type" value="Genomic_DNA"/>
</dbReference>
<keyword evidence="4" id="KW-0410">Iron transport</keyword>
<evidence type="ECO:0000313" key="17">
    <source>
        <dbReference type="EMBL" id="TCV76866.1"/>
    </source>
</evidence>
<dbReference type="PROSITE" id="PS52016">
    <property type="entry name" value="TONB_DEPENDENT_REC_3"/>
    <property type="match status" value="1"/>
</dbReference>
<evidence type="ECO:0000256" key="7">
    <source>
        <dbReference type="ARBA" id="ARBA00023065"/>
    </source>
</evidence>
<keyword evidence="5 11" id="KW-0812">Transmembrane</keyword>
<evidence type="ECO:0000259" key="15">
    <source>
        <dbReference type="Pfam" id="PF00593"/>
    </source>
</evidence>
<feature type="region of interest" description="Disordered" evidence="14">
    <location>
        <begin position="247"/>
        <end position="267"/>
    </location>
</feature>
<evidence type="ECO:0000256" key="13">
    <source>
        <dbReference type="SAM" id="Coils"/>
    </source>
</evidence>
<keyword evidence="13" id="KW-0175">Coiled coil</keyword>
<evidence type="ECO:0000256" key="5">
    <source>
        <dbReference type="ARBA" id="ARBA00022692"/>
    </source>
</evidence>
<keyword evidence="6" id="KW-0408">Iron</keyword>
<dbReference type="SUPFAM" id="SSF56935">
    <property type="entry name" value="Porins"/>
    <property type="match status" value="1"/>
</dbReference>
<evidence type="ECO:0000256" key="4">
    <source>
        <dbReference type="ARBA" id="ARBA00022496"/>
    </source>
</evidence>
<dbReference type="Gene3D" id="2.170.130.10">
    <property type="entry name" value="TonB-dependent receptor, plug domain"/>
    <property type="match status" value="1"/>
</dbReference>
<dbReference type="InterPro" id="IPR037066">
    <property type="entry name" value="Plug_dom_sf"/>
</dbReference>